<dbReference type="GO" id="GO:0005829">
    <property type="term" value="C:cytosol"/>
    <property type="evidence" value="ECO:0007669"/>
    <property type="project" value="TreeGrafter"/>
</dbReference>
<dbReference type="PANTHER" id="PTHR30108">
    <property type="entry name" value="3-OCTAPRENYL-4-HYDROXYBENZOATE CARBOXY-LYASE-RELATED"/>
    <property type="match status" value="1"/>
</dbReference>
<dbReference type="GO" id="GO:0008694">
    <property type="term" value="F:4-hydroxy-3-polyprenylbenzoate decarboxylase activity"/>
    <property type="evidence" value="ECO:0007669"/>
    <property type="project" value="TreeGrafter"/>
</dbReference>
<dbReference type="SUPFAM" id="SSF50475">
    <property type="entry name" value="FMN-binding split barrel"/>
    <property type="match status" value="1"/>
</dbReference>
<dbReference type="InterPro" id="IPR049383">
    <property type="entry name" value="UbiD-like_N"/>
</dbReference>
<gene>
    <name evidence="2" type="ORF">LCGC14_3133010</name>
</gene>
<reference evidence="2" key="1">
    <citation type="journal article" date="2015" name="Nature">
        <title>Complex archaea that bridge the gap between prokaryotes and eukaryotes.</title>
        <authorList>
            <person name="Spang A."/>
            <person name="Saw J.H."/>
            <person name="Jorgensen S.L."/>
            <person name="Zaremba-Niedzwiedzka K."/>
            <person name="Martijn J."/>
            <person name="Lind A.E."/>
            <person name="van Eijk R."/>
            <person name="Schleper C."/>
            <person name="Guy L."/>
            <person name="Ettema T.J."/>
        </authorList>
    </citation>
    <scope>NUCLEOTIDE SEQUENCE</scope>
</reference>
<dbReference type="AlphaFoldDB" id="A0A0F8VZ48"/>
<dbReference type="PANTHER" id="PTHR30108:SF17">
    <property type="entry name" value="FERULIC ACID DECARBOXYLASE 1"/>
    <property type="match status" value="1"/>
</dbReference>
<evidence type="ECO:0000259" key="1">
    <source>
        <dbReference type="Pfam" id="PF20695"/>
    </source>
</evidence>
<name>A0A0F8VZ48_9ZZZZ</name>
<dbReference type="InterPro" id="IPR002830">
    <property type="entry name" value="UbiD"/>
</dbReference>
<accession>A0A0F8VZ48</accession>
<evidence type="ECO:0000313" key="2">
    <source>
        <dbReference type="EMBL" id="KKK49643.1"/>
    </source>
</evidence>
<feature type="domain" description="3-octaprenyl-4-hydroxybenzoate carboxy-lyase-like N-terminal" evidence="1">
    <location>
        <begin position="10"/>
        <end position="89"/>
    </location>
</feature>
<dbReference type="GO" id="GO:0006744">
    <property type="term" value="P:ubiquinone biosynthetic process"/>
    <property type="evidence" value="ECO:0007669"/>
    <property type="project" value="TreeGrafter"/>
</dbReference>
<dbReference type="EMBL" id="LAZR01068433">
    <property type="protein sequence ID" value="KKK49643.1"/>
    <property type="molecule type" value="Genomic_DNA"/>
</dbReference>
<organism evidence="2">
    <name type="scientific">marine sediment metagenome</name>
    <dbReference type="NCBI Taxonomy" id="412755"/>
    <lineage>
        <taxon>unclassified sequences</taxon>
        <taxon>metagenomes</taxon>
        <taxon>ecological metagenomes</taxon>
    </lineage>
</organism>
<comment type="caution">
    <text evidence="2">The sequence shown here is derived from an EMBL/GenBank/DDBJ whole genome shotgun (WGS) entry which is preliminary data.</text>
</comment>
<sequence length="125" mass="14218">MKYKDLRDFIDLLEKKGELKRIHQEVDPYLEMTEIADRTLRAKGPALLFENPKGYDIPVLANLFGTPERVAMGMGKEHVSELREVGKLLAFLKEPEPPKGLKEAFGQIPVFKQVLNMPAKEVKKA</sequence>
<dbReference type="Pfam" id="PF20695">
    <property type="entry name" value="UbiD_N"/>
    <property type="match status" value="1"/>
</dbReference>
<protein>
    <recommendedName>
        <fullName evidence="1">3-octaprenyl-4-hydroxybenzoate carboxy-lyase-like N-terminal domain-containing protein</fullName>
    </recommendedName>
</protein>
<feature type="non-terminal residue" evidence="2">
    <location>
        <position position="125"/>
    </location>
</feature>
<proteinExistence type="predicted"/>